<dbReference type="InterPro" id="IPR055230">
    <property type="entry name" value="PH_Tiam1/2"/>
</dbReference>
<dbReference type="Pfam" id="PF23014">
    <property type="entry name" value="PH_Tiam1"/>
    <property type="match status" value="1"/>
</dbReference>
<accession>A0ABM4BKJ4</accession>
<dbReference type="Proteomes" id="UP001652625">
    <property type="component" value="Chromosome 03"/>
</dbReference>
<dbReference type="CDD" id="cd00136">
    <property type="entry name" value="PDZ_canonical"/>
    <property type="match status" value="1"/>
</dbReference>
<dbReference type="SUPFAM" id="SSF50156">
    <property type="entry name" value="PDZ domain-like"/>
    <property type="match status" value="1"/>
</dbReference>
<dbReference type="SMART" id="SM00228">
    <property type="entry name" value="PDZ"/>
    <property type="match status" value="1"/>
</dbReference>
<dbReference type="PROSITE" id="PS50229">
    <property type="entry name" value="WH1"/>
    <property type="match status" value="1"/>
</dbReference>
<dbReference type="InterPro" id="IPR040655">
    <property type="entry name" value="TIAM1_CC-Ex"/>
</dbReference>
<dbReference type="InterPro" id="IPR001478">
    <property type="entry name" value="PDZ"/>
</dbReference>
<dbReference type="Pfam" id="PF00568">
    <property type="entry name" value="WH1"/>
    <property type="match status" value="1"/>
</dbReference>
<dbReference type="GeneID" id="100210698"/>
<dbReference type="InterPro" id="IPR036034">
    <property type="entry name" value="PDZ_sf"/>
</dbReference>
<dbReference type="PANTHER" id="PTHR46001">
    <property type="entry name" value="TIAM (MAMMALIAN TUMOR INVASION AND METASTASIS FACTOR) HOMOLOG"/>
    <property type="match status" value="1"/>
</dbReference>
<evidence type="ECO:0000259" key="2">
    <source>
        <dbReference type="PROSITE" id="PS50003"/>
    </source>
</evidence>
<dbReference type="InterPro" id="IPR035899">
    <property type="entry name" value="DBL_dom_sf"/>
</dbReference>
<dbReference type="Pfam" id="PF00621">
    <property type="entry name" value="RhoGEF"/>
    <property type="match status" value="1"/>
</dbReference>
<name>A0ABM4BKJ4_HYDVU</name>
<dbReference type="SUPFAM" id="SSF50729">
    <property type="entry name" value="PH domain-like"/>
    <property type="match status" value="3"/>
</dbReference>
<dbReference type="Pfam" id="PF18385">
    <property type="entry name" value="Tiam_CC_Ex"/>
    <property type="match status" value="1"/>
</dbReference>
<dbReference type="InterPro" id="IPR000697">
    <property type="entry name" value="WH1/EVH1_dom"/>
</dbReference>
<keyword evidence="6" id="KW-1185">Reference proteome</keyword>
<dbReference type="PROSITE" id="PS50010">
    <property type="entry name" value="DH_2"/>
    <property type="match status" value="1"/>
</dbReference>
<organism evidence="6 7">
    <name type="scientific">Hydra vulgaris</name>
    <name type="common">Hydra</name>
    <name type="synonym">Hydra attenuata</name>
    <dbReference type="NCBI Taxonomy" id="6087"/>
    <lineage>
        <taxon>Eukaryota</taxon>
        <taxon>Metazoa</taxon>
        <taxon>Cnidaria</taxon>
        <taxon>Hydrozoa</taxon>
        <taxon>Hydroidolina</taxon>
        <taxon>Anthoathecata</taxon>
        <taxon>Aplanulata</taxon>
        <taxon>Hydridae</taxon>
        <taxon>Hydra</taxon>
    </lineage>
</organism>
<dbReference type="Gene3D" id="2.30.29.30">
    <property type="entry name" value="Pleckstrin-homology domain (PH domain)/Phosphotyrosine-binding domain (PTB)"/>
    <property type="match status" value="3"/>
</dbReference>
<sequence>MRVLYDNDAGLGIDIYLPTRFKKTSDNFLQWRDKQYDGAWGLNFVSARDLKKFYRMFKTKSHTLNALETEIHTPNAIQIIEKSNLQCSINNNEVVQNLKESISGTKQNYDTKPSIRKSLIPKCSSSEIPEAYDFTEYEFLQSNNFCPEENGDVLQLSKESLDFNSSQRSLTSSLNRCSDDEDFQYARPASAIISNKQIVTTRKAAWLLVKNVLLYSKKGKLEASKQQASQKKWHKYWVALKGMEMAFYDANEKTESLEDLDTPSFSLDIDWCIAQAAPEYVDLENVFSLSTRSGCFYYLQSTSPAEVENWIHCIHSLCAGVFARRKGYTNISFQLEKEIEELYECINTDENLKKMASLQLQTEKETYAKQKIIDQISSWDNSLDARYCNMFKLKCYLSAINSKPSPNPQELLSHISRSSKHALSKIGIFSVISFHSLLQVKTVNEEKLKSSTKSLKDRLIFSLKTDQHSRTDQSKLHFKKIKDNKKNQIFNESDGETFSCKHSNMNGKKHAKLNKKGHLQGRIGDNIYVQIQSKSSVKIPFEENLKVYDLLERVCMKENLDSQDFYLILITDENLHNGLLGYTIPDEHELLDSFKYSAIKLNTKFIYDVTLSRSINIEDNGLFGLKLVQTADSIIVQDVEEGSLSHQSYVLKNDELIQINGGDLTNSSFCDILHIIKTSATIRMRFRSRRVDDSKKLTQTTENMINFLVCPLPPKCVQLDLTDDLLKSLIVPPPEDFDESKSKISSSLTISTSIDDSINKFLEITEQVNILAREMNGNLFENAPLSMKPSEKLRKSILELINTEITYTKNLKILQERYLIPLIEENFLSTDEADLLVKNTRDIYMFQKAFLEKLQEIKNNEKKIDAFEDVKQFQNIIYLIGKLFLEFCDKFRLYSTFCSCHSRAVKLLQVNTNEALKAFLIARNPKQQHTASLESYLITPIQRILRYPLLIKTMMKYMLKDSEEYLCMNNALTSIEKVANYINEMQRINETFTPLFQDLAKQCPYVESADLIVDNLTHFGRVQWLNEKAYSSNRGSLVQQDVVENMTVFVFKKAVILLMCEMKSRSSKKILSTSSNIVKNDLEVRFSTIISLNCLILRDHAWSQNESNQAWEIVDKSQGNEVVYAFINSTAEEKKVLINAIKESLKLYKETITSTKNINPFNTAVHSPAKQQLAIDVSKKTNIKKVASFNRKNVFIESKD</sequence>
<evidence type="ECO:0000313" key="7">
    <source>
        <dbReference type="RefSeq" id="XP_065649565.1"/>
    </source>
</evidence>
<evidence type="ECO:0000259" key="4">
    <source>
        <dbReference type="PROSITE" id="PS50106"/>
    </source>
</evidence>
<dbReference type="InterPro" id="IPR043537">
    <property type="entry name" value="Tiam1/Tiam2/Sif"/>
</dbReference>
<dbReference type="CDD" id="cd00160">
    <property type="entry name" value="RhoGEF"/>
    <property type="match status" value="1"/>
</dbReference>
<feature type="domain" description="WH1" evidence="5">
    <location>
        <begin position="1"/>
        <end position="64"/>
    </location>
</feature>
<dbReference type="PANTHER" id="PTHR46001:SF3">
    <property type="entry name" value="PROTEIN STILL LIFE, ISOFORM SIF TYPE 1"/>
    <property type="match status" value="1"/>
</dbReference>
<dbReference type="SUPFAM" id="SSF48065">
    <property type="entry name" value="DBL homology domain (DH-domain)"/>
    <property type="match status" value="1"/>
</dbReference>
<reference evidence="7" key="1">
    <citation type="submission" date="2025-08" db="UniProtKB">
        <authorList>
            <consortium name="RefSeq"/>
        </authorList>
    </citation>
    <scope>IDENTIFICATION</scope>
</reference>
<evidence type="ECO:0000313" key="6">
    <source>
        <dbReference type="Proteomes" id="UP001652625"/>
    </source>
</evidence>
<dbReference type="Gene3D" id="6.10.140.680">
    <property type="match status" value="1"/>
</dbReference>
<evidence type="ECO:0000259" key="3">
    <source>
        <dbReference type="PROSITE" id="PS50010"/>
    </source>
</evidence>
<evidence type="ECO:0000259" key="5">
    <source>
        <dbReference type="PROSITE" id="PS50229"/>
    </source>
</evidence>
<dbReference type="InterPro" id="IPR001849">
    <property type="entry name" value="PH_domain"/>
</dbReference>
<feature type="domain" description="DH" evidence="3">
    <location>
        <begin position="792"/>
        <end position="985"/>
    </location>
</feature>
<dbReference type="Pfam" id="PF00169">
    <property type="entry name" value="PH"/>
    <property type="match status" value="1"/>
</dbReference>
<dbReference type="Gene3D" id="2.30.42.10">
    <property type="match status" value="1"/>
</dbReference>
<dbReference type="PROSITE" id="PS50003">
    <property type="entry name" value="PH_DOMAIN"/>
    <property type="match status" value="1"/>
</dbReference>
<dbReference type="InterPro" id="IPR011993">
    <property type="entry name" value="PH-like_dom_sf"/>
</dbReference>
<evidence type="ECO:0000256" key="1">
    <source>
        <dbReference type="ARBA" id="ARBA00022737"/>
    </source>
</evidence>
<feature type="domain" description="PH" evidence="2">
    <location>
        <begin position="214"/>
        <end position="319"/>
    </location>
</feature>
<dbReference type="RefSeq" id="XP_065649565.1">
    <property type="nucleotide sequence ID" value="XM_065793493.1"/>
</dbReference>
<protein>
    <submittedName>
        <fullName evidence="7">Protein still life, isoform SIF type 1 isoform X5</fullName>
    </submittedName>
</protein>
<dbReference type="SMART" id="SM00325">
    <property type="entry name" value="RhoGEF"/>
    <property type="match status" value="1"/>
</dbReference>
<dbReference type="PROSITE" id="PS50106">
    <property type="entry name" value="PDZ"/>
    <property type="match status" value="1"/>
</dbReference>
<gene>
    <name evidence="7" type="primary">LOC100210698</name>
</gene>
<proteinExistence type="predicted"/>
<dbReference type="Gene3D" id="1.20.900.10">
    <property type="entry name" value="Dbl homology (DH) domain"/>
    <property type="match status" value="1"/>
</dbReference>
<keyword evidence="1" id="KW-0677">Repeat</keyword>
<dbReference type="InterPro" id="IPR000219">
    <property type="entry name" value="DH_dom"/>
</dbReference>
<dbReference type="SMART" id="SM00233">
    <property type="entry name" value="PH"/>
    <property type="match status" value="1"/>
</dbReference>
<feature type="domain" description="PDZ" evidence="4">
    <location>
        <begin position="608"/>
        <end position="679"/>
    </location>
</feature>